<dbReference type="KEGG" id="bcen:DM39_5392"/>
<gene>
    <name evidence="3" type="ORF">DM39_5392</name>
</gene>
<dbReference type="AlphaFoldDB" id="A0AAN0S028"/>
<evidence type="ECO:0000313" key="4">
    <source>
        <dbReference type="Proteomes" id="UP000029413"/>
    </source>
</evidence>
<name>A0AAN0S028_9BURK</name>
<dbReference type="Gene3D" id="2.120.10.30">
    <property type="entry name" value="TolB, C-terminal domain"/>
    <property type="match status" value="1"/>
</dbReference>
<dbReference type="Proteomes" id="UP000029413">
    <property type="component" value="Chromosome 2"/>
</dbReference>
<evidence type="ECO:0000313" key="3">
    <source>
        <dbReference type="EMBL" id="AIO37013.1"/>
    </source>
</evidence>
<dbReference type="InterPro" id="IPR013658">
    <property type="entry name" value="SGL"/>
</dbReference>
<organism evidence="3 4">
    <name type="scientific">Burkholderia cenocepacia</name>
    <dbReference type="NCBI Taxonomy" id="95486"/>
    <lineage>
        <taxon>Bacteria</taxon>
        <taxon>Pseudomonadati</taxon>
        <taxon>Pseudomonadota</taxon>
        <taxon>Betaproteobacteria</taxon>
        <taxon>Burkholderiales</taxon>
        <taxon>Burkholderiaceae</taxon>
        <taxon>Burkholderia</taxon>
        <taxon>Burkholderia cepacia complex</taxon>
    </lineage>
</organism>
<feature type="chain" id="PRO_5042895409" evidence="1">
    <location>
        <begin position="25"/>
        <end position="638"/>
    </location>
</feature>
<feature type="domain" description="SMP-30/Gluconolactonase/LRE-like region" evidence="2">
    <location>
        <begin position="179"/>
        <end position="230"/>
    </location>
</feature>
<reference evidence="3 4" key="1">
    <citation type="submission" date="2014-05" db="EMBL/GenBank/DDBJ databases">
        <authorList>
            <person name="Bishop-Lilly K.A."/>
            <person name="Broomall S.M."/>
            <person name="Chain P.S."/>
            <person name="Chertkov O."/>
            <person name="Coyne S.R."/>
            <person name="Daligault H.E."/>
            <person name="Davenport K.W."/>
            <person name="Erkkila T."/>
            <person name="Frey K.G."/>
            <person name="Gibbons H.S."/>
            <person name="Gu W."/>
            <person name="Jaissle J."/>
            <person name="Johnson S.L."/>
            <person name="Koroleva G.I."/>
            <person name="Ladner J.T."/>
            <person name="Lo C.-C."/>
            <person name="Minogue T.D."/>
            <person name="Munk C."/>
            <person name="Palacios G.F."/>
            <person name="Redden C.L."/>
            <person name="Rosenzweig C.N."/>
            <person name="Scholz M.B."/>
            <person name="Teshima H."/>
            <person name="Xu Y."/>
        </authorList>
    </citation>
    <scope>NUCLEOTIDE SEQUENCE [LARGE SCALE GENOMIC DNA]</scope>
    <source>
        <strain evidence="3 4">DDS 22E-1</strain>
    </source>
</reference>
<keyword evidence="4" id="KW-1185">Reference proteome</keyword>
<evidence type="ECO:0000256" key="1">
    <source>
        <dbReference type="SAM" id="SignalP"/>
    </source>
</evidence>
<protein>
    <submittedName>
        <fullName evidence="3">SMP-30/Gluconolaconase/LRE-like region family protein</fullName>
    </submittedName>
</protein>
<accession>A0AAN0S028</accession>
<keyword evidence="1" id="KW-0732">Signal</keyword>
<dbReference type="Pfam" id="PF08450">
    <property type="entry name" value="SGL"/>
    <property type="match status" value="1"/>
</dbReference>
<feature type="signal peptide" evidence="1">
    <location>
        <begin position="1"/>
        <end position="24"/>
    </location>
</feature>
<dbReference type="EMBL" id="CP007784">
    <property type="protein sequence ID" value="AIO37013.1"/>
    <property type="molecule type" value="Genomic_DNA"/>
</dbReference>
<dbReference type="SUPFAM" id="SSF75011">
    <property type="entry name" value="3-carboxy-cis,cis-mucoante lactonizing enzyme"/>
    <property type="match status" value="1"/>
</dbReference>
<evidence type="ECO:0000259" key="2">
    <source>
        <dbReference type="Pfam" id="PF08450"/>
    </source>
</evidence>
<proteinExistence type="predicted"/>
<dbReference type="SUPFAM" id="SSF63829">
    <property type="entry name" value="Calcium-dependent phosphotriesterase"/>
    <property type="match status" value="1"/>
</dbReference>
<dbReference type="InterPro" id="IPR011042">
    <property type="entry name" value="6-blade_b-propeller_TolB-like"/>
</dbReference>
<sequence>MAMKQIRAALLGMCMAMLATASHAQYTTDWLANTFGTLAAHVGNGARSMWVAPEGVIYTSSRWDENAGGVAIYQNGQTLGTIGIHDEFQGGAITGNATSIFVALGYNRTFGSGSVGRYNRGTNTRDLRIPVSTWTGIQYADVITGLATGGNLLYASDFYGNRVRVYTTDGVWQRDIGVQGPGALALDAAGNLWVARMSAGVVVQYSPTGTQMNTIQMAAGARPASLYFDAAAGQLLVGDEGPDMNIKVYGLLGLPLQVGTFGVQGGYLDTTSGIKGQVGDKRFTRVVGIGKDSAGNLYVLNNAWGGGWDLGRNGSTDIHAYSPTGTLQWKLQALNFEAAAAPDPATDGAFFYSGNNVYTGSAGGTFVANTVDPFTYPKDPRLDMNDYQRGQHFGQLVTVGGNRILVASGQNPGNFNFYHFNPASGYIAIPDGSIPGKPFNTNLQVTAGFAIDGNGDVWAGLDRTNNISHYPMTGFDANGKPSWGAATQIPIPRTVLPLTRIIYQSDSDTMILAQGISGSWDWTAMNGHIEVYHGWKGGNTSAPNPVINLTSANPKSIAAAGHYLFVGYVHTVPNVDVFDLNTGNLVTTLTNSNTPAMDVGNDVDSMYGIRAYLRSTGEYVITKDNYNGTSLVVYRWHP</sequence>